<evidence type="ECO:0000256" key="9">
    <source>
        <dbReference type="ARBA" id="ARBA00022989"/>
    </source>
</evidence>
<feature type="transmembrane region" description="Helical" evidence="11">
    <location>
        <begin position="796"/>
        <end position="816"/>
    </location>
</feature>
<dbReference type="GO" id="GO:1990573">
    <property type="term" value="P:potassium ion import across plasma membrane"/>
    <property type="evidence" value="ECO:0007669"/>
    <property type="project" value="TreeGrafter"/>
</dbReference>
<dbReference type="STRING" id="1157962.A0A250X2T5"/>
<feature type="transmembrane region" description="Helical" evidence="11">
    <location>
        <begin position="114"/>
        <end position="133"/>
    </location>
</feature>
<dbReference type="Pfam" id="PF00122">
    <property type="entry name" value="E1-E2_ATPase"/>
    <property type="match status" value="1"/>
</dbReference>
<dbReference type="Gene3D" id="1.20.1110.10">
    <property type="entry name" value="Calcium-transporting ATPase, transmembrane domain"/>
    <property type="match status" value="3"/>
</dbReference>
<dbReference type="InterPro" id="IPR023214">
    <property type="entry name" value="HAD_sf"/>
</dbReference>
<dbReference type="InterPro" id="IPR018303">
    <property type="entry name" value="ATPase_P-typ_P_site"/>
</dbReference>
<dbReference type="PANTHER" id="PTHR43294">
    <property type="entry name" value="SODIUM/POTASSIUM-TRANSPORTING ATPASE SUBUNIT ALPHA"/>
    <property type="match status" value="1"/>
</dbReference>
<dbReference type="SUPFAM" id="SSF81665">
    <property type="entry name" value="Calcium ATPase, transmembrane domain M"/>
    <property type="match status" value="1"/>
</dbReference>
<dbReference type="GO" id="GO:0005524">
    <property type="term" value="F:ATP binding"/>
    <property type="evidence" value="ECO:0007669"/>
    <property type="project" value="UniProtKB-KW"/>
</dbReference>
<keyword evidence="14" id="KW-1185">Reference proteome</keyword>
<evidence type="ECO:0000256" key="2">
    <source>
        <dbReference type="ARBA" id="ARBA00022475"/>
    </source>
</evidence>
<dbReference type="InterPro" id="IPR050510">
    <property type="entry name" value="Cation_transp_ATPase_P-type"/>
</dbReference>
<keyword evidence="3" id="KW-0597">Phosphoprotein</keyword>
<keyword evidence="4 11" id="KW-0812">Transmembrane</keyword>
<evidence type="ECO:0000259" key="12">
    <source>
        <dbReference type="SMART" id="SM00831"/>
    </source>
</evidence>
<evidence type="ECO:0000256" key="4">
    <source>
        <dbReference type="ARBA" id="ARBA00022692"/>
    </source>
</evidence>
<keyword evidence="2" id="KW-1003">Cell membrane</keyword>
<evidence type="ECO:0000256" key="1">
    <source>
        <dbReference type="ARBA" id="ARBA00004651"/>
    </source>
</evidence>
<evidence type="ECO:0000313" key="13">
    <source>
        <dbReference type="EMBL" id="GAX77070.1"/>
    </source>
</evidence>
<proteinExistence type="predicted"/>
<dbReference type="PRINTS" id="PR00119">
    <property type="entry name" value="CATATPASE"/>
</dbReference>
<evidence type="ECO:0000256" key="5">
    <source>
        <dbReference type="ARBA" id="ARBA00022741"/>
    </source>
</evidence>
<dbReference type="AlphaFoldDB" id="A0A250X2T5"/>
<dbReference type="OrthoDB" id="116380at2759"/>
<dbReference type="GO" id="GO:0030007">
    <property type="term" value="P:intracellular potassium ion homeostasis"/>
    <property type="evidence" value="ECO:0007669"/>
    <property type="project" value="TreeGrafter"/>
</dbReference>
<organism evidence="13 14">
    <name type="scientific">Chlamydomonas eustigma</name>
    <dbReference type="NCBI Taxonomy" id="1157962"/>
    <lineage>
        <taxon>Eukaryota</taxon>
        <taxon>Viridiplantae</taxon>
        <taxon>Chlorophyta</taxon>
        <taxon>core chlorophytes</taxon>
        <taxon>Chlorophyceae</taxon>
        <taxon>CS clade</taxon>
        <taxon>Chlamydomonadales</taxon>
        <taxon>Chlamydomonadaceae</taxon>
        <taxon>Chlamydomonas</taxon>
    </lineage>
</organism>
<evidence type="ECO:0000256" key="11">
    <source>
        <dbReference type="SAM" id="Phobius"/>
    </source>
</evidence>
<feature type="transmembrane region" description="Helical" evidence="11">
    <location>
        <begin position="904"/>
        <end position="924"/>
    </location>
</feature>
<feature type="transmembrane region" description="Helical" evidence="11">
    <location>
        <begin position="974"/>
        <end position="991"/>
    </location>
</feature>
<dbReference type="GO" id="GO:0005886">
    <property type="term" value="C:plasma membrane"/>
    <property type="evidence" value="ECO:0007669"/>
    <property type="project" value="UniProtKB-SubCell"/>
</dbReference>
<keyword evidence="8" id="KW-1278">Translocase</keyword>
<protein>
    <recommendedName>
        <fullName evidence="12">Cation-transporting P-type ATPase N-terminal domain-containing protein</fullName>
    </recommendedName>
</protein>
<feature type="transmembrane region" description="Helical" evidence="11">
    <location>
        <begin position="89"/>
        <end position="108"/>
    </location>
</feature>
<comment type="caution">
    <text evidence="13">The sequence shown here is derived from an EMBL/GenBank/DDBJ whole genome shotgun (WGS) entry which is preliminary data.</text>
</comment>
<dbReference type="InterPro" id="IPR023298">
    <property type="entry name" value="ATPase_P-typ_TM_dom_sf"/>
</dbReference>
<feature type="transmembrane region" description="Helical" evidence="11">
    <location>
        <begin position="936"/>
        <end position="954"/>
    </location>
</feature>
<comment type="subcellular location">
    <subcellularLocation>
        <location evidence="1">Cell membrane</location>
        <topology evidence="1">Multi-pass membrane protein</topology>
    </subcellularLocation>
</comment>
<dbReference type="FunFam" id="2.70.150.10:FF:000160">
    <property type="entry name" value="Sarcoplasmic/endoplasmic reticulum calcium ATPase 1"/>
    <property type="match status" value="1"/>
</dbReference>
<keyword evidence="5" id="KW-0547">Nucleotide-binding</keyword>
<feature type="transmembrane region" description="Helical" evidence="11">
    <location>
        <begin position="311"/>
        <end position="332"/>
    </location>
</feature>
<evidence type="ECO:0000256" key="7">
    <source>
        <dbReference type="ARBA" id="ARBA00022842"/>
    </source>
</evidence>
<dbReference type="InterPro" id="IPR008250">
    <property type="entry name" value="ATPase_P-typ_transduc_dom_A_sf"/>
</dbReference>
<keyword evidence="7" id="KW-0460">Magnesium</keyword>
<keyword evidence="10 11" id="KW-0472">Membrane</keyword>
<dbReference type="GO" id="GO:1902600">
    <property type="term" value="P:proton transmembrane transport"/>
    <property type="evidence" value="ECO:0007669"/>
    <property type="project" value="TreeGrafter"/>
</dbReference>
<evidence type="ECO:0000256" key="6">
    <source>
        <dbReference type="ARBA" id="ARBA00022840"/>
    </source>
</evidence>
<dbReference type="PRINTS" id="PR00121">
    <property type="entry name" value="NAKATPASE"/>
</dbReference>
<keyword evidence="9 11" id="KW-1133">Transmembrane helix</keyword>
<dbReference type="GO" id="GO:0016887">
    <property type="term" value="F:ATP hydrolysis activity"/>
    <property type="evidence" value="ECO:0007669"/>
    <property type="project" value="InterPro"/>
</dbReference>
<feature type="transmembrane region" description="Helical" evidence="11">
    <location>
        <begin position="870"/>
        <end position="892"/>
    </location>
</feature>
<dbReference type="InterPro" id="IPR036412">
    <property type="entry name" value="HAD-like_sf"/>
</dbReference>
<dbReference type="InterPro" id="IPR006068">
    <property type="entry name" value="ATPase_P-typ_cation-transptr_C"/>
</dbReference>
<dbReference type="Gene3D" id="3.40.1110.10">
    <property type="entry name" value="Calcium-transporting ATPase, cytoplasmic domain N"/>
    <property type="match status" value="1"/>
</dbReference>
<evidence type="ECO:0000313" key="14">
    <source>
        <dbReference type="Proteomes" id="UP000232323"/>
    </source>
</evidence>
<dbReference type="GO" id="GO:0006883">
    <property type="term" value="P:intracellular sodium ion homeostasis"/>
    <property type="evidence" value="ECO:0007669"/>
    <property type="project" value="TreeGrafter"/>
</dbReference>
<feature type="transmembrane region" description="Helical" evidence="11">
    <location>
        <begin position="828"/>
        <end position="849"/>
    </location>
</feature>
<evidence type="ECO:0000256" key="3">
    <source>
        <dbReference type="ARBA" id="ARBA00022553"/>
    </source>
</evidence>
<dbReference type="Gene3D" id="2.70.150.10">
    <property type="entry name" value="Calcium-transporting ATPase, cytoplasmic transduction domain A"/>
    <property type="match status" value="1"/>
</dbReference>
<dbReference type="PROSITE" id="PS00154">
    <property type="entry name" value="ATPASE_E1_E2"/>
    <property type="match status" value="1"/>
</dbReference>
<reference evidence="13 14" key="1">
    <citation type="submission" date="2017-08" db="EMBL/GenBank/DDBJ databases">
        <title>Acidophilic green algal genome provides insights into adaptation to an acidic environment.</title>
        <authorList>
            <person name="Hirooka S."/>
            <person name="Hirose Y."/>
            <person name="Kanesaki Y."/>
            <person name="Higuchi S."/>
            <person name="Fujiwara T."/>
            <person name="Onuma R."/>
            <person name="Era A."/>
            <person name="Ohbayashi R."/>
            <person name="Uzuka A."/>
            <person name="Nozaki H."/>
            <person name="Yoshikawa H."/>
            <person name="Miyagishima S.Y."/>
        </authorList>
    </citation>
    <scope>NUCLEOTIDE SEQUENCE [LARGE SCALE GENOMIC DNA]</scope>
    <source>
        <strain evidence="13 14">NIES-2499</strain>
    </source>
</reference>
<keyword evidence="6" id="KW-0067">ATP-binding</keyword>
<dbReference type="GO" id="GO:0005391">
    <property type="term" value="F:P-type sodium:potassium-exchanging transporter activity"/>
    <property type="evidence" value="ECO:0007669"/>
    <property type="project" value="TreeGrafter"/>
</dbReference>
<dbReference type="InterPro" id="IPR023299">
    <property type="entry name" value="ATPase_P-typ_cyto_dom_N"/>
</dbReference>
<dbReference type="GO" id="GO:0036376">
    <property type="term" value="P:sodium ion export across plasma membrane"/>
    <property type="evidence" value="ECO:0007669"/>
    <property type="project" value="TreeGrafter"/>
</dbReference>
<dbReference type="InterPro" id="IPR004014">
    <property type="entry name" value="ATPase_P-typ_cation-transptr_N"/>
</dbReference>
<dbReference type="SUPFAM" id="SSF81660">
    <property type="entry name" value="Metal cation-transporting ATPase, ATP-binding domain N"/>
    <property type="match status" value="1"/>
</dbReference>
<evidence type="ECO:0000256" key="10">
    <source>
        <dbReference type="ARBA" id="ARBA00023136"/>
    </source>
</evidence>
<gene>
    <name evidence="13" type="ORF">CEUSTIGMA_g4516.t1</name>
</gene>
<dbReference type="Proteomes" id="UP000232323">
    <property type="component" value="Unassembled WGS sequence"/>
</dbReference>
<sequence>MHVDGTNSRASSITDSAKNVEISNFSRASKMVLDIGEMAWHTLPRNDAVLREISTSMEGLSPDEAAKRLAIHGPNALTPPKKPGFFAKLWAQLNNIMIWILICSAIVVCALQQWIEFGLILGVVVINIAIGLMQEGKAEKAADAIKAMLSASAQVVRGGKRFTIEADQLVPGDIVMIKSGDRIPADLRLLAVTNLQVLEAMLTGESVPISKNLKPVKAASGLGDRKCMAFSATTVSAGQGVGVVVATGDNAEIGKINRLVSQVEVAKTNLVIQMEILGRLLAVVVITIAISAFLLAYLYAEEDPVEAFKSAVAIAVAMIPNGLPALVTIVLAMGTSRMAKHNAIIKQLPCVETLGSLTVICSDKTGTLTKNEMTLVALRTSAAQYDVSGVGYAPNGSFSHEGVNVSSDEMDTIRTILEGTVLCNDSDLDYDGKATYTPVGAPTEVALITAALKAGLCVKDLKVARPRVHSVPFESEHKFMATVHATASSDRSAKTPVMYVKGAPDRIMPMCDGQLSIDGKSKVPLDRTFWERAQEHLSSKGLRVLAICRGEVAPGEDVSTLNPSVLLERPASLTFIALLAILDPPREEVIEAVKVAHEAGICVKMITGDHALTGLAIGKMLGIAGDNTVVTGPEIDAMSDEKLASIVNGCNIYARASPENKLRIVNALQNGPGPMGKLDGDSIDDDGPPKEFVRRSMMARESHVSVARVHNQTSVTVVSKLDAFIPSGQRHVCAMTGDGVNDAPALKAADCGVAMGITGTEVSKEAAKMVLADDNFATIVVAIKEGRRVWDNLRKLLIFNLPVNFAQGFTIFWAYVVGFENSPLTAIQVLYVNLVTAVTMGMMLAAEPAEPGVMQRPPRRMGKRLLGKLVLWRCVFVCALLVCIVLGCYHWALTDGIPLNKARAEAFNVLVFGEIGYVVTTRFLKMSTFHPRVFSGNPLCFASMLLTAALQVFLTYTPGVNWFFNMPEAMDPIQWARAAGAMVVVYIVVELEKALVDPVMMPIVRPAMDWVGDHLPAFLLSGNQETGAAAVDIALAEAEKKKTAGAEQC</sequence>
<dbReference type="SUPFAM" id="SSF56784">
    <property type="entry name" value="HAD-like"/>
    <property type="match status" value="1"/>
</dbReference>
<dbReference type="PANTHER" id="PTHR43294:SF21">
    <property type="entry name" value="CATION TRANSPORTING ATPASE"/>
    <property type="match status" value="1"/>
</dbReference>
<dbReference type="InterPro" id="IPR059000">
    <property type="entry name" value="ATPase_P-type_domA"/>
</dbReference>
<dbReference type="Pfam" id="PF00690">
    <property type="entry name" value="Cation_ATPase_N"/>
    <property type="match status" value="1"/>
</dbReference>
<dbReference type="Pfam" id="PF13246">
    <property type="entry name" value="Cation_ATPase"/>
    <property type="match status" value="1"/>
</dbReference>
<dbReference type="Pfam" id="PF00689">
    <property type="entry name" value="Cation_ATPase_C"/>
    <property type="match status" value="1"/>
</dbReference>
<dbReference type="InterPro" id="IPR001757">
    <property type="entry name" value="P_typ_ATPase"/>
</dbReference>
<dbReference type="Gene3D" id="3.40.50.1000">
    <property type="entry name" value="HAD superfamily/HAD-like"/>
    <property type="match status" value="2"/>
</dbReference>
<feature type="transmembrane region" description="Helical" evidence="11">
    <location>
        <begin position="276"/>
        <end position="299"/>
    </location>
</feature>
<dbReference type="EMBL" id="BEGY01000022">
    <property type="protein sequence ID" value="GAX77070.1"/>
    <property type="molecule type" value="Genomic_DNA"/>
</dbReference>
<feature type="domain" description="Cation-transporting P-type ATPase N-terminal" evidence="12">
    <location>
        <begin position="39"/>
        <end position="113"/>
    </location>
</feature>
<dbReference type="SUPFAM" id="SSF81653">
    <property type="entry name" value="Calcium ATPase, transduction domain A"/>
    <property type="match status" value="1"/>
</dbReference>
<dbReference type="NCBIfam" id="TIGR01494">
    <property type="entry name" value="ATPase_P-type"/>
    <property type="match status" value="2"/>
</dbReference>
<evidence type="ECO:0000256" key="8">
    <source>
        <dbReference type="ARBA" id="ARBA00022967"/>
    </source>
</evidence>
<name>A0A250X2T5_9CHLO</name>
<accession>A0A250X2T5</accession>
<dbReference type="SMART" id="SM00831">
    <property type="entry name" value="Cation_ATPase_N"/>
    <property type="match status" value="1"/>
</dbReference>